<comment type="similarity">
    <text evidence="1">Belongs to the putative lipase ROG1 family.</text>
</comment>
<dbReference type="Gene3D" id="3.40.50.1820">
    <property type="entry name" value="alpha/beta hydrolase"/>
    <property type="match status" value="1"/>
</dbReference>
<dbReference type="InterPro" id="IPR029058">
    <property type="entry name" value="AB_hydrolase_fold"/>
</dbReference>
<dbReference type="Pfam" id="PF05057">
    <property type="entry name" value="DUF676"/>
    <property type="match status" value="1"/>
</dbReference>
<protein>
    <recommendedName>
        <fullName evidence="3">DUF676 domain-containing protein</fullName>
    </recommendedName>
</protein>
<evidence type="ECO:0000313" key="5">
    <source>
        <dbReference type="Proteomes" id="UP000305948"/>
    </source>
</evidence>
<dbReference type="InterPro" id="IPR007751">
    <property type="entry name" value="DUF676_lipase-like"/>
</dbReference>
<evidence type="ECO:0000313" key="4">
    <source>
        <dbReference type="EMBL" id="TFK55533.1"/>
    </source>
</evidence>
<accession>A0A5C3NDT7</accession>
<dbReference type="OrthoDB" id="442243at2759"/>
<dbReference type="AlphaFoldDB" id="A0A5C3NDT7"/>
<proteinExistence type="inferred from homology"/>
<feature type="domain" description="DUF676" evidence="3">
    <location>
        <begin position="6"/>
        <end position="154"/>
    </location>
</feature>
<reference evidence="4 5" key="1">
    <citation type="journal article" date="2019" name="Nat. Ecol. Evol.">
        <title>Megaphylogeny resolves global patterns of mushroom evolution.</title>
        <authorList>
            <person name="Varga T."/>
            <person name="Krizsan K."/>
            <person name="Foldi C."/>
            <person name="Dima B."/>
            <person name="Sanchez-Garcia M."/>
            <person name="Sanchez-Ramirez S."/>
            <person name="Szollosi G.J."/>
            <person name="Szarkandi J.G."/>
            <person name="Papp V."/>
            <person name="Albert L."/>
            <person name="Andreopoulos W."/>
            <person name="Angelini C."/>
            <person name="Antonin V."/>
            <person name="Barry K.W."/>
            <person name="Bougher N.L."/>
            <person name="Buchanan P."/>
            <person name="Buyck B."/>
            <person name="Bense V."/>
            <person name="Catcheside P."/>
            <person name="Chovatia M."/>
            <person name="Cooper J."/>
            <person name="Damon W."/>
            <person name="Desjardin D."/>
            <person name="Finy P."/>
            <person name="Geml J."/>
            <person name="Haridas S."/>
            <person name="Hughes K."/>
            <person name="Justo A."/>
            <person name="Karasinski D."/>
            <person name="Kautmanova I."/>
            <person name="Kiss B."/>
            <person name="Kocsube S."/>
            <person name="Kotiranta H."/>
            <person name="LaButti K.M."/>
            <person name="Lechner B.E."/>
            <person name="Liimatainen K."/>
            <person name="Lipzen A."/>
            <person name="Lukacs Z."/>
            <person name="Mihaltcheva S."/>
            <person name="Morgado L.N."/>
            <person name="Niskanen T."/>
            <person name="Noordeloos M.E."/>
            <person name="Ohm R.A."/>
            <person name="Ortiz-Santana B."/>
            <person name="Ovrebo C."/>
            <person name="Racz N."/>
            <person name="Riley R."/>
            <person name="Savchenko A."/>
            <person name="Shiryaev A."/>
            <person name="Soop K."/>
            <person name="Spirin V."/>
            <person name="Szebenyi C."/>
            <person name="Tomsovsky M."/>
            <person name="Tulloss R.E."/>
            <person name="Uehling J."/>
            <person name="Grigoriev I.V."/>
            <person name="Vagvolgyi C."/>
            <person name="Papp T."/>
            <person name="Martin F.M."/>
            <person name="Miettinen O."/>
            <person name="Hibbett D.S."/>
            <person name="Nagy L.G."/>
        </authorList>
    </citation>
    <scope>NUCLEOTIDE SEQUENCE [LARGE SCALE GENOMIC DNA]</scope>
    <source>
        <strain evidence="4 5">OMC1185</strain>
    </source>
</reference>
<feature type="region of interest" description="Disordered" evidence="2">
    <location>
        <begin position="366"/>
        <end position="413"/>
    </location>
</feature>
<evidence type="ECO:0000256" key="1">
    <source>
        <dbReference type="ARBA" id="ARBA00007920"/>
    </source>
</evidence>
<name>A0A5C3NDT7_9AGAM</name>
<sequence length="413" mass="44773">MTAREQLLVIFIHGFKGTDGTFGTFPERLQHVLASTTEDIDVECIVFPQYETKGELDAAVERFADWLAQLTVEKEVAKGLGGGAGKSKIVLCGHSMGGLLAADTLIALYDSRPDKAAPLWPNIIACLAFDTPYYGVHPFVFKNSGTKIAEHISTARTIASDFSSAFNYFSKKNGEAAAASVASSSTTTTSQTPLLTASANTTSAWQKWALPAAYAVGGIAVAGTAAGTAYWRREDLGLGYGWITDHLRYVGTLWDEKRLLRRVEKVLEIERDMGVMFRTYYTLLPASLPRHPTARTFIYLPKSAEALGNFRPTRNTTSQDEIEAHTGMFGASTNDGYYELGLAVAQVIREALTRARLGLEGVAELEEEGGDAHAKVGDHEEEPGVTEPSTRGVEAERPAEQEGSQAGVDNPWK</sequence>
<dbReference type="Proteomes" id="UP000305948">
    <property type="component" value="Unassembled WGS sequence"/>
</dbReference>
<evidence type="ECO:0000256" key="2">
    <source>
        <dbReference type="SAM" id="MobiDB-lite"/>
    </source>
</evidence>
<gene>
    <name evidence="4" type="ORF">OE88DRAFT_1709979</name>
</gene>
<dbReference type="STRING" id="5364.A0A5C3NDT7"/>
<keyword evidence="5" id="KW-1185">Reference proteome</keyword>
<dbReference type="SUPFAM" id="SSF53474">
    <property type="entry name" value="alpha/beta-Hydrolases"/>
    <property type="match status" value="1"/>
</dbReference>
<evidence type="ECO:0000259" key="3">
    <source>
        <dbReference type="Pfam" id="PF05057"/>
    </source>
</evidence>
<organism evidence="4 5">
    <name type="scientific">Heliocybe sulcata</name>
    <dbReference type="NCBI Taxonomy" id="5364"/>
    <lineage>
        <taxon>Eukaryota</taxon>
        <taxon>Fungi</taxon>
        <taxon>Dikarya</taxon>
        <taxon>Basidiomycota</taxon>
        <taxon>Agaricomycotina</taxon>
        <taxon>Agaricomycetes</taxon>
        <taxon>Gloeophyllales</taxon>
        <taxon>Gloeophyllaceae</taxon>
        <taxon>Heliocybe</taxon>
    </lineage>
</organism>
<dbReference type="EMBL" id="ML213504">
    <property type="protein sequence ID" value="TFK55533.1"/>
    <property type="molecule type" value="Genomic_DNA"/>
</dbReference>
<dbReference type="PANTHER" id="PTHR47842">
    <property type="entry name" value="EXPRESSED PROTEIN"/>
    <property type="match status" value="1"/>
</dbReference>
<dbReference type="PANTHER" id="PTHR47842:SF1">
    <property type="entry name" value="DUF676 DOMAIN-CONTAINING PROTEIN"/>
    <property type="match status" value="1"/>
</dbReference>